<evidence type="ECO:0000256" key="2">
    <source>
        <dbReference type="ARBA" id="ARBA00005679"/>
    </source>
</evidence>
<evidence type="ECO:0000256" key="3">
    <source>
        <dbReference type="ARBA" id="ARBA00022525"/>
    </source>
</evidence>
<proteinExistence type="inferred from homology"/>
<protein>
    <submittedName>
        <fullName evidence="7">Gamma-interferon-inducible lysosomal thiol reductase-like</fullName>
    </submittedName>
</protein>
<dbReference type="InterPro" id="IPR004911">
    <property type="entry name" value="Interferon-induced_GILT"/>
</dbReference>
<keyword evidence="6" id="KW-1185">Reference proteome</keyword>
<dbReference type="InParanoid" id="A0A6P6XYP3"/>
<dbReference type="AlphaFoldDB" id="A0A6P6XYP3"/>
<dbReference type="GO" id="GO:0005576">
    <property type="term" value="C:extracellular region"/>
    <property type="evidence" value="ECO:0007669"/>
    <property type="project" value="UniProtKB-SubCell"/>
</dbReference>
<dbReference type="PANTHER" id="PTHR13234">
    <property type="entry name" value="GAMMA-INTERFERON INDUCIBLE LYSOSOMAL THIOL REDUCTASE GILT"/>
    <property type="match status" value="1"/>
</dbReference>
<name>A0A6P6XYP3_DERPT</name>
<evidence type="ECO:0000256" key="5">
    <source>
        <dbReference type="ARBA" id="ARBA00023180"/>
    </source>
</evidence>
<evidence type="ECO:0000313" key="6">
    <source>
        <dbReference type="Proteomes" id="UP000515146"/>
    </source>
</evidence>
<gene>
    <name evidence="7" type="primary">LOC113792475</name>
</gene>
<dbReference type="GO" id="GO:0016671">
    <property type="term" value="F:oxidoreductase activity, acting on a sulfur group of donors, disulfide as acceptor"/>
    <property type="evidence" value="ECO:0007669"/>
    <property type="project" value="InterPro"/>
</dbReference>
<sequence length="203" mass="23081">MMKLTLTVLLLSMILGTSLAVKKVNVHLFYETICPGCQQEFQRSVVPAHKNIGQYLNFDLVPWGNARIFKNDYVFGIICQHGEQECWGNQFHACVINKLSYEEAFNFVDCFFRTHENLKDVKGKCQSCSKELNIDFDKMKQCAESDEGQNYVLGMNNRTIAIAKGKTGVPWTVIEGVATGDDITEYACKEFLKAQGVEYCQKY</sequence>
<reference evidence="7" key="1">
    <citation type="submission" date="2025-08" db="UniProtKB">
        <authorList>
            <consortium name="RefSeq"/>
        </authorList>
    </citation>
    <scope>IDENTIFICATION</scope>
    <source>
        <strain evidence="7">Airmid</strain>
    </source>
</reference>
<accession>A0A6P6XYP3</accession>
<organism evidence="6 7">
    <name type="scientific">Dermatophagoides pteronyssinus</name>
    <name type="common">European house dust mite</name>
    <dbReference type="NCBI Taxonomy" id="6956"/>
    <lineage>
        <taxon>Eukaryota</taxon>
        <taxon>Metazoa</taxon>
        <taxon>Ecdysozoa</taxon>
        <taxon>Arthropoda</taxon>
        <taxon>Chelicerata</taxon>
        <taxon>Arachnida</taxon>
        <taxon>Acari</taxon>
        <taxon>Acariformes</taxon>
        <taxon>Sarcoptiformes</taxon>
        <taxon>Astigmata</taxon>
        <taxon>Psoroptidia</taxon>
        <taxon>Analgoidea</taxon>
        <taxon>Pyroglyphidae</taxon>
        <taxon>Dermatophagoidinae</taxon>
        <taxon>Dermatophagoides</taxon>
    </lineage>
</organism>
<dbReference type="RefSeq" id="XP_027198170.1">
    <property type="nucleotide sequence ID" value="XM_027342369.1"/>
</dbReference>
<dbReference type="Proteomes" id="UP000515146">
    <property type="component" value="Unplaced"/>
</dbReference>
<keyword evidence="4" id="KW-0732">Signal</keyword>
<dbReference type="OrthoDB" id="958254at2759"/>
<dbReference type="KEGG" id="dpte:113792475"/>
<evidence type="ECO:0000313" key="7">
    <source>
        <dbReference type="RefSeq" id="XP_027198170.1"/>
    </source>
</evidence>
<dbReference type="PANTHER" id="PTHR13234:SF8">
    <property type="entry name" value="GAMMA-INTERFERON-INDUCIBLE LYSOSOMAL THIOL REDUCTASE"/>
    <property type="match status" value="1"/>
</dbReference>
<comment type="subcellular location">
    <subcellularLocation>
        <location evidence="1">Secreted</location>
    </subcellularLocation>
</comment>
<keyword evidence="3" id="KW-0964">Secreted</keyword>
<evidence type="ECO:0000256" key="4">
    <source>
        <dbReference type="ARBA" id="ARBA00022729"/>
    </source>
</evidence>
<dbReference type="Pfam" id="PF03227">
    <property type="entry name" value="GILT"/>
    <property type="match status" value="1"/>
</dbReference>
<keyword evidence="5" id="KW-0325">Glycoprotein</keyword>
<dbReference type="OMA" id="AQMCKAY"/>
<comment type="similarity">
    <text evidence="2">Belongs to the GILT family.</text>
</comment>
<dbReference type="Gene3D" id="3.40.30.10">
    <property type="entry name" value="Glutaredoxin"/>
    <property type="match status" value="1"/>
</dbReference>
<evidence type="ECO:0000256" key="1">
    <source>
        <dbReference type="ARBA" id="ARBA00004613"/>
    </source>
</evidence>